<dbReference type="RefSeq" id="WP_083178460.1">
    <property type="nucleotide sequence ID" value="NZ_MVIJ01000028.1"/>
</dbReference>
<reference evidence="1 2" key="1">
    <citation type="submission" date="2017-02" db="EMBL/GenBank/DDBJ databases">
        <title>The new phylogeny of genus Mycobacterium.</title>
        <authorList>
            <person name="Tortoli E."/>
            <person name="Trovato A."/>
            <person name="Cirillo D.M."/>
        </authorList>
    </citation>
    <scope>NUCLEOTIDE SEQUENCE [LARGE SCALE GENOMIC DNA]</scope>
    <source>
        <strain evidence="1 2">DSM 43992</strain>
    </source>
</reference>
<gene>
    <name evidence="1" type="ORF">BST44_17930</name>
</gene>
<dbReference type="InterPro" id="IPR023393">
    <property type="entry name" value="START-like_dom_sf"/>
</dbReference>
<dbReference type="OrthoDB" id="191189at2"/>
<dbReference type="Pfam" id="PF10604">
    <property type="entry name" value="Polyketide_cyc2"/>
    <property type="match status" value="1"/>
</dbReference>
<dbReference type="SUPFAM" id="SSF55961">
    <property type="entry name" value="Bet v1-like"/>
    <property type="match status" value="1"/>
</dbReference>
<protein>
    <submittedName>
        <fullName evidence="1">Polyketide cyclase</fullName>
    </submittedName>
</protein>
<proteinExistence type="predicted"/>
<dbReference type="InterPro" id="IPR019587">
    <property type="entry name" value="Polyketide_cyclase/dehydratase"/>
</dbReference>
<dbReference type="Proteomes" id="UP000192601">
    <property type="component" value="Unassembled WGS sequence"/>
</dbReference>
<dbReference type="Gene3D" id="3.30.530.20">
    <property type="match status" value="1"/>
</dbReference>
<dbReference type="CDD" id="cd07822">
    <property type="entry name" value="SRPBCC_4"/>
    <property type="match status" value="1"/>
</dbReference>
<dbReference type="STRING" id="1783.BST44_17930"/>
<dbReference type="EMBL" id="MVIJ01000028">
    <property type="protein sequence ID" value="ORB72713.1"/>
    <property type="molecule type" value="Genomic_DNA"/>
</dbReference>
<organism evidence="1 2">
    <name type="scientific">Mycobacterium scrofulaceum</name>
    <dbReference type="NCBI Taxonomy" id="1783"/>
    <lineage>
        <taxon>Bacteria</taxon>
        <taxon>Bacillati</taxon>
        <taxon>Actinomycetota</taxon>
        <taxon>Actinomycetes</taxon>
        <taxon>Mycobacteriales</taxon>
        <taxon>Mycobacteriaceae</taxon>
        <taxon>Mycobacterium</taxon>
    </lineage>
</organism>
<evidence type="ECO:0000313" key="1">
    <source>
        <dbReference type="EMBL" id="ORB72713.1"/>
    </source>
</evidence>
<evidence type="ECO:0000313" key="2">
    <source>
        <dbReference type="Proteomes" id="UP000192601"/>
    </source>
</evidence>
<name>A0A1X0KCU6_MYCSC</name>
<accession>A0A1X0KCU6</accession>
<comment type="caution">
    <text evidence="1">The sequence shown here is derived from an EMBL/GenBank/DDBJ whole genome shotgun (WGS) entry which is preliminary data.</text>
</comment>
<sequence>MTDLPIPEYDPSTLVRSITVEIEAPPAVVWDILLDLGNYGQWNPFCVAAESTLAMGSPVEMVLAGKYSGTDGTWSHTEYVCAIVPQRLLSWEQRATAESPYAARRDQIIEARGDGGCRYYSTDAFLGQHAAQVMTDTGGWVKRAFDDTALALKQYSERTYRSRTSAAS</sequence>
<keyword evidence="2" id="KW-1185">Reference proteome</keyword>
<dbReference type="AlphaFoldDB" id="A0A1X0KCU6"/>